<evidence type="ECO:0000313" key="3">
    <source>
        <dbReference type="Proteomes" id="UP000178448"/>
    </source>
</evidence>
<dbReference type="Proteomes" id="UP000178448">
    <property type="component" value="Unassembled WGS sequence"/>
</dbReference>
<dbReference type="AlphaFoldDB" id="A0A1F5YR56"/>
<evidence type="ECO:0000256" key="1">
    <source>
        <dbReference type="SAM" id="MobiDB-lite"/>
    </source>
</evidence>
<reference evidence="2 3" key="1">
    <citation type="journal article" date="2016" name="Nat. Commun.">
        <title>Thousands of microbial genomes shed light on interconnected biogeochemical processes in an aquifer system.</title>
        <authorList>
            <person name="Anantharaman K."/>
            <person name="Brown C.T."/>
            <person name="Hug L.A."/>
            <person name="Sharon I."/>
            <person name="Castelle C.J."/>
            <person name="Probst A.J."/>
            <person name="Thomas B.C."/>
            <person name="Singh A."/>
            <person name="Wilkins M.J."/>
            <person name="Karaoz U."/>
            <person name="Brodie E.L."/>
            <person name="Williams K.H."/>
            <person name="Hubbard S.S."/>
            <person name="Banfield J.F."/>
        </authorList>
    </citation>
    <scope>NUCLEOTIDE SEQUENCE [LARGE SCALE GENOMIC DNA]</scope>
</reference>
<dbReference type="EMBL" id="MFJD01000007">
    <property type="protein sequence ID" value="OGG02595.1"/>
    <property type="molecule type" value="Genomic_DNA"/>
</dbReference>
<sequence>MATSPENRLPFLPDSENPLPAMAPEDLANLYEIHGLPPSPDREEIWAVLSNLFPDQIYPPVDISTNLPDALRLATWGREIAPQLLETFAQEIATAASPSHVLGALRNVEFRQNILDRAKPPRWTEEQQRMAAVIAWNELTPAQRQALITGHDNIRAGIANINRQPTTYHKLHETQMANPDFRSAFTCLTNMAAIILEATADLPDESENSLNSRYGNAIRAESDRLAAEADERDQLEKKKQEQLLRADRKYRKKTEVPTRPIDNNRSE</sequence>
<organism evidence="2 3">
    <name type="scientific">Candidatus Gottesmanbacteria bacterium RBG_16_52_11</name>
    <dbReference type="NCBI Taxonomy" id="1798374"/>
    <lineage>
        <taxon>Bacteria</taxon>
        <taxon>Candidatus Gottesmaniibacteriota</taxon>
    </lineage>
</organism>
<accession>A0A1F5YR56</accession>
<protein>
    <submittedName>
        <fullName evidence="2">Uncharacterized protein</fullName>
    </submittedName>
</protein>
<comment type="caution">
    <text evidence="2">The sequence shown here is derived from an EMBL/GenBank/DDBJ whole genome shotgun (WGS) entry which is preliminary data.</text>
</comment>
<evidence type="ECO:0000313" key="2">
    <source>
        <dbReference type="EMBL" id="OGG02595.1"/>
    </source>
</evidence>
<name>A0A1F5YR56_9BACT</name>
<gene>
    <name evidence="2" type="ORF">A2Z33_02295</name>
</gene>
<feature type="region of interest" description="Disordered" evidence="1">
    <location>
        <begin position="229"/>
        <end position="267"/>
    </location>
</feature>
<proteinExistence type="predicted"/>
<feature type="compositionally biased region" description="Basic and acidic residues" evidence="1">
    <location>
        <begin position="229"/>
        <end position="247"/>
    </location>
</feature>